<organism evidence="1 2">
    <name type="scientific">Catharanthus roseus</name>
    <name type="common">Madagascar periwinkle</name>
    <name type="synonym">Vinca rosea</name>
    <dbReference type="NCBI Taxonomy" id="4058"/>
    <lineage>
        <taxon>Eukaryota</taxon>
        <taxon>Viridiplantae</taxon>
        <taxon>Streptophyta</taxon>
        <taxon>Embryophyta</taxon>
        <taxon>Tracheophyta</taxon>
        <taxon>Spermatophyta</taxon>
        <taxon>Magnoliopsida</taxon>
        <taxon>eudicotyledons</taxon>
        <taxon>Gunneridae</taxon>
        <taxon>Pentapetalae</taxon>
        <taxon>asterids</taxon>
        <taxon>lamiids</taxon>
        <taxon>Gentianales</taxon>
        <taxon>Apocynaceae</taxon>
        <taxon>Rauvolfioideae</taxon>
        <taxon>Vinceae</taxon>
        <taxon>Catharanthinae</taxon>
        <taxon>Catharanthus</taxon>
    </lineage>
</organism>
<keyword evidence="2" id="KW-1185">Reference proteome</keyword>
<sequence length="102" mass="11540">MSLFSFEHLHSFNKQSACEKSITEIIKEHFVEANATVENGRGICTIRVAKYHELKANAARLHIETCSPILIDEQLMFETVGVKNKGYLYSFGSQFAAITTER</sequence>
<gene>
    <name evidence="1" type="ORF">M9H77_22672</name>
</gene>
<proteinExistence type="predicted"/>
<evidence type="ECO:0000313" key="1">
    <source>
        <dbReference type="EMBL" id="KAI5663349.1"/>
    </source>
</evidence>
<dbReference type="EMBL" id="CM044705">
    <property type="protein sequence ID" value="KAI5663349.1"/>
    <property type="molecule type" value="Genomic_DNA"/>
</dbReference>
<reference evidence="2" key="1">
    <citation type="journal article" date="2023" name="Nat. Plants">
        <title>Single-cell RNA sequencing provides a high-resolution roadmap for understanding the multicellular compartmentation of specialized metabolism.</title>
        <authorList>
            <person name="Sun S."/>
            <person name="Shen X."/>
            <person name="Li Y."/>
            <person name="Li Y."/>
            <person name="Wang S."/>
            <person name="Li R."/>
            <person name="Zhang H."/>
            <person name="Shen G."/>
            <person name="Guo B."/>
            <person name="Wei J."/>
            <person name="Xu J."/>
            <person name="St-Pierre B."/>
            <person name="Chen S."/>
            <person name="Sun C."/>
        </authorList>
    </citation>
    <scope>NUCLEOTIDE SEQUENCE [LARGE SCALE GENOMIC DNA]</scope>
</reference>
<evidence type="ECO:0000313" key="2">
    <source>
        <dbReference type="Proteomes" id="UP001060085"/>
    </source>
</evidence>
<accession>A0ACC0AS29</accession>
<protein>
    <submittedName>
        <fullName evidence="1">Uncharacterized protein</fullName>
    </submittedName>
</protein>
<name>A0ACC0AS29_CATRO</name>
<dbReference type="Proteomes" id="UP001060085">
    <property type="component" value="Linkage Group LG05"/>
</dbReference>
<comment type="caution">
    <text evidence="1">The sequence shown here is derived from an EMBL/GenBank/DDBJ whole genome shotgun (WGS) entry which is preliminary data.</text>
</comment>